<protein>
    <submittedName>
        <fullName evidence="2">Coenzyme F390 synthetase, putative</fullName>
    </submittedName>
</protein>
<dbReference type="EMBL" id="BDSA01000001">
    <property type="protein sequence ID" value="GBE59156.1"/>
    <property type="molecule type" value="Genomic_DNA"/>
</dbReference>
<keyword evidence="3" id="KW-1185">Reference proteome</keyword>
<sequence length="253" mass="27971">MCDLYIQDSDPYGGWESDSASENPHYIPLRPQYVTLHECSDCVCSDCDEYCDYGVEGVDCSTCDHSAVDIQLVTTPDTCNVCHHVVYDDAPQLLQFEGEAAFTTEKPGVPGFRASRPSRQERRFVDKPGRTPKAITIERGDQTIQIEVPANASIRSMPKASNMQTQTPAPRKSVSAASKRNRAYMFCGRALAGPQSTSYRNVVLPRPAGGGDVEVIAKRATNRRASSHEPPIKPPPRASRIRLAIEAPRRAYW</sequence>
<dbReference type="GeneID" id="39872926"/>
<organism evidence="2 3">
    <name type="scientific">Babesia ovata</name>
    <dbReference type="NCBI Taxonomy" id="189622"/>
    <lineage>
        <taxon>Eukaryota</taxon>
        <taxon>Sar</taxon>
        <taxon>Alveolata</taxon>
        <taxon>Apicomplexa</taxon>
        <taxon>Aconoidasida</taxon>
        <taxon>Piroplasmida</taxon>
        <taxon>Babesiidae</taxon>
        <taxon>Babesia</taxon>
    </lineage>
</organism>
<comment type="caution">
    <text evidence="2">The sequence shown here is derived from an EMBL/GenBank/DDBJ whole genome shotgun (WGS) entry which is preliminary data.</text>
</comment>
<gene>
    <name evidence="2" type="ORF">BOVATA_006490</name>
</gene>
<dbReference type="AlphaFoldDB" id="A0A2H6K834"/>
<dbReference type="VEuPathDB" id="PiroplasmaDB:BOVATA_006490"/>
<feature type="region of interest" description="Disordered" evidence="1">
    <location>
        <begin position="158"/>
        <end position="177"/>
    </location>
</feature>
<evidence type="ECO:0000313" key="3">
    <source>
        <dbReference type="Proteomes" id="UP000236319"/>
    </source>
</evidence>
<name>A0A2H6K834_9APIC</name>
<proteinExistence type="predicted"/>
<evidence type="ECO:0000313" key="2">
    <source>
        <dbReference type="EMBL" id="GBE59156.1"/>
    </source>
</evidence>
<dbReference type="RefSeq" id="XP_028865399.1">
    <property type="nucleotide sequence ID" value="XM_029009566.1"/>
</dbReference>
<dbReference type="Proteomes" id="UP000236319">
    <property type="component" value="Unassembled WGS sequence"/>
</dbReference>
<accession>A0A2H6K834</accession>
<dbReference type="OrthoDB" id="10356972at2759"/>
<evidence type="ECO:0000256" key="1">
    <source>
        <dbReference type="SAM" id="MobiDB-lite"/>
    </source>
</evidence>
<reference evidence="2 3" key="1">
    <citation type="journal article" date="2017" name="BMC Genomics">
        <title>Whole-genome assembly of Babesia ovata and comparative genomics between closely related pathogens.</title>
        <authorList>
            <person name="Yamagishi J."/>
            <person name="Asada M."/>
            <person name="Hakimi H."/>
            <person name="Tanaka T.Q."/>
            <person name="Sugimoto C."/>
            <person name="Kawazu S."/>
        </authorList>
    </citation>
    <scope>NUCLEOTIDE SEQUENCE [LARGE SCALE GENOMIC DNA]</scope>
    <source>
        <strain evidence="2 3">Miyake</strain>
    </source>
</reference>
<feature type="compositionally biased region" description="Polar residues" evidence="1">
    <location>
        <begin position="159"/>
        <end position="168"/>
    </location>
</feature>